<accession>A0ABW4RUJ4</accession>
<proteinExistence type="predicted"/>
<organism evidence="2 3">
    <name type="scientific">Luteococcus peritonei</name>
    <dbReference type="NCBI Taxonomy" id="88874"/>
    <lineage>
        <taxon>Bacteria</taxon>
        <taxon>Bacillati</taxon>
        <taxon>Actinomycetota</taxon>
        <taxon>Actinomycetes</taxon>
        <taxon>Propionibacteriales</taxon>
        <taxon>Propionibacteriaceae</taxon>
        <taxon>Luteococcus</taxon>
    </lineage>
</organism>
<name>A0ABW4RUJ4_9ACTN</name>
<dbReference type="Pfam" id="PF09997">
    <property type="entry name" value="DUF2238"/>
    <property type="match status" value="1"/>
</dbReference>
<feature type="transmembrane region" description="Helical" evidence="1">
    <location>
        <begin position="173"/>
        <end position="191"/>
    </location>
</feature>
<comment type="caution">
    <text evidence="2">The sequence shown here is derived from an EMBL/GenBank/DDBJ whole genome shotgun (WGS) entry which is preliminary data.</text>
</comment>
<feature type="transmembrane region" description="Helical" evidence="1">
    <location>
        <begin position="16"/>
        <end position="38"/>
    </location>
</feature>
<evidence type="ECO:0000313" key="2">
    <source>
        <dbReference type="EMBL" id="MFD1889876.1"/>
    </source>
</evidence>
<dbReference type="EMBL" id="JBHUFZ010000015">
    <property type="protein sequence ID" value="MFD1889876.1"/>
    <property type="molecule type" value="Genomic_DNA"/>
</dbReference>
<keyword evidence="1" id="KW-1133">Transmembrane helix</keyword>
<sequence>MDGNSSQLLATRCRRWCAVVLVLTLGQLVLAPLSPWWSNFAGKAFAARLVAYPVMMLALPLVRRLRYPWAGDALGWRASAFVMAPFLVDVTGNSLDLYDRVVWWDDLCHFLNWFLLMSGLGLLLDPRRLAPRLVRFLAITGLGAMLAIVWELGEWASFIRFGTELTTAYTDTLGDLCLGTCGAALAGWLIVRDSSDLSAADAG</sequence>
<evidence type="ECO:0000313" key="3">
    <source>
        <dbReference type="Proteomes" id="UP001597326"/>
    </source>
</evidence>
<dbReference type="Proteomes" id="UP001597326">
    <property type="component" value="Unassembled WGS sequence"/>
</dbReference>
<feature type="transmembrane region" description="Helical" evidence="1">
    <location>
        <begin position="136"/>
        <end position="153"/>
    </location>
</feature>
<reference evidence="3" key="1">
    <citation type="journal article" date="2019" name="Int. J. Syst. Evol. Microbiol.">
        <title>The Global Catalogue of Microorganisms (GCM) 10K type strain sequencing project: providing services to taxonomists for standard genome sequencing and annotation.</title>
        <authorList>
            <consortium name="The Broad Institute Genomics Platform"/>
            <consortium name="The Broad Institute Genome Sequencing Center for Infectious Disease"/>
            <person name="Wu L."/>
            <person name="Ma J."/>
        </authorList>
    </citation>
    <scope>NUCLEOTIDE SEQUENCE [LARGE SCALE GENOMIC DNA]</scope>
    <source>
        <strain evidence="3">CAIM 431</strain>
    </source>
</reference>
<keyword evidence="1" id="KW-0812">Transmembrane</keyword>
<evidence type="ECO:0000256" key="1">
    <source>
        <dbReference type="SAM" id="Phobius"/>
    </source>
</evidence>
<gene>
    <name evidence="2" type="ORF">ACFSCS_06690</name>
</gene>
<feature type="transmembrane region" description="Helical" evidence="1">
    <location>
        <begin position="74"/>
        <end position="95"/>
    </location>
</feature>
<evidence type="ECO:0008006" key="4">
    <source>
        <dbReference type="Google" id="ProtNLM"/>
    </source>
</evidence>
<feature type="transmembrane region" description="Helical" evidence="1">
    <location>
        <begin position="44"/>
        <end position="62"/>
    </location>
</feature>
<protein>
    <recommendedName>
        <fullName evidence="4">DUF2238 domain-containing protein</fullName>
    </recommendedName>
</protein>
<feature type="transmembrane region" description="Helical" evidence="1">
    <location>
        <begin position="101"/>
        <end position="124"/>
    </location>
</feature>
<dbReference type="InterPro" id="IPR014509">
    <property type="entry name" value="YjdF-like"/>
</dbReference>
<keyword evidence="3" id="KW-1185">Reference proteome</keyword>
<keyword evidence="1" id="KW-0472">Membrane</keyword>